<sequence>MQRKRISGKNAVNAKLIPEFSHLHFIYKIADLLSFHRKRYAVSGLAGPGAGNHLPGGRFADPYDKSGSF</sequence>
<organism evidence="2 3">
    <name type="scientific">Flavilitoribacter nigricans (strain ATCC 23147 / DSM 23189 / NBRC 102662 / NCIMB 1420 / SS-2)</name>
    <name type="common">Lewinella nigricans</name>
    <dbReference type="NCBI Taxonomy" id="1122177"/>
    <lineage>
        <taxon>Bacteria</taxon>
        <taxon>Pseudomonadati</taxon>
        <taxon>Bacteroidota</taxon>
        <taxon>Saprospiria</taxon>
        <taxon>Saprospirales</taxon>
        <taxon>Lewinellaceae</taxon>
        <taxon>Flavilitoribacter</taxon>
    </lineage>
</organism>
<comment type="caution">
    <text evidence="2">The sequence shown here is derived from an EMBL/GenBank/DDBJ whole genome shotgun (WGS) entry which is preliminary data.</text>
</comment>
<accession>A0A2D0MYH4</accession>
<protein>
    <submittedName>
        <fullName evidence="2">Uncharacterized protein</fullName>
    </submittedName>
</protein>
<name>A0A2D0MYH4_FLAN2</name>
<evidence type="ECO:0000313" key="3">
    <source>
        <dbReference type="Proteomes" id="UP000223913"/>
    </source>
</evidence>
<feature type="region of interest" description="Disordered" evidence="1">
    <location>
        <begin position="46"/>
        <end position="69"/>
    </location>
</feature>
<reference evidence="2 3" key="1">
    <citation type="submission" date="2017-10" db="EMBL/GenBank/DDBJ databases">
        <title>The draft genome sequence of Lewinella nigricans NBRC 102662.</title>
        <authorList>
            <person name="Wang K."/>
        </authorList>
    </citation>
    <scope>NUCLEOTIDE SEQUENCE [LARGE SCALE GENOMIC DNA]</scope>
    <source>
        <strain evidence="2 3">NBRC 102662</strain>
    </source>
</reference>
<dbReference type="AlphaFoldDB" id="A0A2D0MYH4"/>
<dbReference type="Proteomes" id="UP000223913">
    <property type="component" value="Unassembled WGS sequence"/>
</dbReference>
<keyword evidence="3" id="KW-1185">Reference proteome</keyword>
<proteinExistence type="predicted"/>
<evidence type="ECO:0000256" key="1">
    <source>
        <dbReference type="SAM" id="MobiDB-lite"/>
    </source>
</evidence>
<dbReference type="EMBL" id="PDUD01000060">
    <property type="protein sequence ID" value="PHN01188.1"/>
    <property type="molecule type" value="Genomic_DNA"/>
</dbReference>
<gene>
    <name evidence="2" type="ORF">CRP01_38250</name>
</gene>
<evidence type="ECO:0000313" key="2">
    <source>
        <dbReference type="EMBL" id="PHN01188.1"/>
    </source>
</evidence>